<proteinExistence type="predicted"/>
<accession>A0A2S7UZN6</accession>
<sequence>MTFYDVFNGDADGILSLVQLRQVQPRQSVLITGVKRDIDLLKQVPVDDNDKSITVLDVSMEKNAQALQAQLSTGAVITYADHHRSGDIPEHVNLNANIDLDANTCTALIVDKLLNGAKHDWAIAAAYGDNLISVADGLAQTANLSESQAEQLKELGTLVNYNGYGESLNDLHFEPAQLFNKLLEYPSPFDCINDQQSPFHLLKKAYKSDLNKAQTALVLNDDDTLLALELADAPWARRISGVYGNQLANDNPNKAILIMTKNNDGNYRVSLRAPINNKQGAGDICSQFETGGGRAAAAGINNLPQAELNMLFNLVGKFYG</sequence>
<dbReference type="Pfam" id="PF02272">
    <property type="entry name" value="DHHA1"/>
    <property type="match status" value="1"/>
</dbReference>
<gene>
    <name evidence="2" type="ORF">BTO11_14500</name>
</gene>
<dbReference type="InterPro" id="IPR003156">
    <property type="entry name" value="DHHA1_dom"/>
</dbReference>
<evidence type="ECO:0000313" key="2">
    <source>
        <dbReference type="EMBL" id="PQJ54741.1"/>
    </source>
</evidence>
<dbReference type="EMBL" id="MSCH01000003">
    <property type="protein sequence ID" value="PQJ54741.1"/>
    <property type="molecule type" value="Genomic_DNA"/>
</dbReference>
<dbReference type="GO" id="GO:0003676">
    <property type="term" value="F:nucleic acid binding"/>
    <property type="evidence" value="ECO:0007669"/>
    <property type="project" value="InterPro"/>
</dbReference>
<dbReference type="RefSeq" id="WP_105053264.1">
    <property type="nucleotide sequence ID" value="NZ_BMYG01000001.1"/>
</dbReference>
<comment type="caution">
    <text evidence="2">The sequence shown here is derived from an EMBL/GenBank/DDBJ whole genome shotgun (WGS) entry which is preliminary data.</text>
</comment>
<evidence type="ECO:0000259" key="1">
    <source>
        <dbReference type="Pfam" id="PF02272"/>
    </source>
</evidence>
<dbReference type="InterPro" id="IPR038763">
    <property type="entry name" value="DHH_sf"/>
</dbReference>
<dbReference type="GO" id="GO:0016740">
    <property type="term" value="F:transferase activity"/>
    <property type="evidence" value="ECO:0007669"/>
    <property type="project" value="UniProtKB-KW"/>
</dbReference>
<reference evidence="2 3" key="1">
    <citation type="submission" date="2016-12" db="EMBL/GenBank/DDBJ databases">
        <title>Diversity of luminous bacteria.</title>
        <authorList>
            <person name="Yoshizawa S."/>
            <person name="Kogure K."/>
        </authorList>
    </citation>
    <scope>NUCLEOTIDE SEQUENCE [LARGE SCALE GENOMIC DNA]</scope>
    <source>
        <strain evidence="2 3">SA4-48</strain>
    </source>
</reference>
<feature type="domain" description="DHHA1" evidence="1">
    <location>
        <begin position="232"/>
        <end position="301"/>
    </location>
</feature>
<evidence type="ECO:0000313" key="3">
    <source>
        <dbReference type="Proteomes" id="UP000239007"/>
    </source>
</evidence>
<keyword evidence="3" id="KW-1185">Reference proteome</keyword>
<organism evidence="2 3">
    <name type="scientific">Psychrosphaera saromensis</name>
    <dbReference type="NCBI Taxonomy" id="716813"/>
    <lineage>
        <taxon>Bacteria</taxon>
        <taxon>Pseudomonadati</taxon>
        <taxon>Pseudomonadota</taxon>
        <taxon>Gammaproteobacteria</taxon>
        <taxon>Alteromonadales</taxon>
        <taxon>Pseudoalteromonadaceae</taxon>
        <taxon>Psychrosphaera</taxon>
    </lineage>
</organism>
<dbReference type="AlphaFoldDB" id="A0A2S7UZN6"/>
<protein>
    <submittedName>
        <fullName evidence="2">Acetyltransferase</fullName>
    </submittedName>
</protein>
<keyword evidence="2" id="KW-0808">Transferase</keyword>
<dbReference type="SUPFAM" id="SSF64182">
    <property type="entry name" value="DHH phosphoesterases"/>
    <property type="match status" value="1"/>
</dbReference>
<dbReference type="Proteomes" id="UP000239007">
    <property type="component" value="Unassembled WGS sequence"/>
</dbReference>
<name>A0A2S7UZN6_9GAMM</name>
<dbReference type="OrthoDB" id="5429547at2"/>